<gene>
    <name evidence="2" type="ORF">A4X13_0g5967</name>
</gene>
<dbReference type="EMBL" id="LWDF02000515">
    <property type="protein sequence ID" value="KAE8245351.1"/>
    <property type="molecule type" value="Genomic_DNA"/>
</dbReference>
<dbReference type="GO" id="GO:0005730">
    <property type="term" value="C:nucleolus"/>
    <property type="evidence" value="ECO:0007669"/>
    <property type="project" value="TreeGrafter"/>
</dbReference>
<dbReference type="Pfam" id="PF22600">
    <property type="entry name" value="MTPAP-like_central"/>
    <property type="match status" value="1"/>
</dbReference>
<feature type="domain" description="Poly(A) RNA polymerase mitochondrial-like central palm" evidence="1">
    <location>
        <begin position="58"/>
        <end position="189"/>
    </location>
</feature>
<keyword evidence="3" id="KW-1185">Reference proteome</keyword>
<dbReference type="InterPro" id="IPR045862">
    <property type="entry name" value="Trf4-like"/>
</dbReference>
<dbReference type="AlphaFoldDB" id="A0A177TFU9"/>
<dbReference type="PANTHER" id="PTHR23092">
    <property type="entry name" value="POLY(A) RNA POLYMERASE"/>
    <property type="match status" value="1"/>
</dbReference>
<dbReference type="Gene3D" id="1.10.1410.10">
    <property type="match status" value="1"/>
</dbReference>
<name>A0A177TFU9_9BASI</name>
<accession>A0A177TFU9</accession>
<dbReference type="PANTHER" id="PTHR23092:SF15">
    <property type="entry name" value="INACTIVE NON-CANONICAL POLY(A) RNA POLYMERASE PROTEIN TRF4-2-RELATED"/>
    <property type="match status" value="1"/>
</dbReference>
<dbReference type="GO" id="GO:1990817">
    <property type="term" value="F:poly(A) RNA polymerase activity"/>
    <property type="evidence" value="ECO:0007669"/>
    <property type="project" value="InterPro"/>
</dbReference>
<dbReference type="GO" id="GO:0043634">
    <property type="term" value="P:polyadenylation-dependent ncRNA catabolic process"/>
    <property type="evidence" value="ECO:0007669"/>
    <property type="project" value="TreeGrafter"/>
</dbReference>
<dbReference type="GO" id="GO:0031123">
    <property type="term" value="P:RNA 3'-end processing"/>
    <property type="evidence" value="ECO:0007669"/>
    <property type="project" value="TreeGrafter"/>
</dbReference>
<reference evidence="2" key="2">
    <citation type="journal article" date="2019" name="IMA Fungus">
        <title>Genome sequencing and comparison of five Tilletia species to identify candidate genes for the detection of regulated species infecting wheat.</title>
        <authorList>
            <person name="Nguyen H.D.T."/>
            <person name="Sultana T."/>
            <person name="Kesanakurti P."/>
            <person name="Hambleton S."/>
        </authorList>
    </citation>
    <scope>NUCLEOTIDE SEQUENCE</scope>
    <source>
        <strain evidence="2">DAOMC 236416</strain>
    </source>
</reference>
<dbReference type="SUPFAM" id="SSF81301">
    <property type="entry name" value="Nucleotidyltransferase"/>
    <property type="match status" value="1"/>
</dbReference>
<evidence type="ECO:0000313" key="2">
    <source>
        <dbReference type="EMBL" id="KAE8245351.1"/>
    </source>
</evidence>
<sequence length="282" mass="30347">MTVPRIVVVGPPIQAPLKAFLAALNAKSIAGNFVAACAVFAWVKGFSMNGEVGEPAFLQLSHHEEIVTKVIYERVRDAFRDEYGDVEVTLFGSRSTGLSTPDSDFDINVGILLKSANVELPSRDRAAMVKAELMSYAGVLRPLSAKGQVVPIPARSAPLIHLTRSSELGSLEVDITFGSYSSRSTSEITQYLCQRWPATGPLSVTLKATLSSLGFGGGSSQGLGRFPVKSSGRGMTMPLPCSEIAVRFQSNSSTRKLRRPRKRFPIDSSLLCVIAQKAANRT</sequence>
<dbReference type="InterPro" id="IPR043519">
    <property type="entry name" value="NT_sf"/>
</dbReference>
<dbReference type="InterPro" id="IPR054708">
    <property type="entry name" value="MTPAP-like_central"/>
</dbReference>
<comment type="caution">
    <text evidence="2">The sequence shown here is derived from an EMBL/GenBank/DDBJ whole genome shotgun (WGS) entry which is preliminary data.</text>
</comment>
<dbReference type="GO" id="GO:0031499">
    <property type="term" value="C:TRAMP complex"/>
    <property type="evidence" value="ECO:0007669"/>
    <property type="project" value="TreeGrafter"/>
</dbReference>
<protein>
    <recommendedName>
        <fullName evidence="1">Poly(A) RNA polymerase mitochondrial-like central palm domain-containing protein</fullName>
    </recommendedName>
</protein>
<dbReference type="Gene3D" id="3.30.460.10">
    <property type="entry name" value="Beta Polymerase, domain 2"/>
    <property type="match status" value="1"/>
</dbReference>
<dbReference type="Proteomes" id="UP000077521">
    <property type="component" value="Unassembled WGS sequence"/>
</dbReference>
<reference evidence="2" key="1">
    <citation type="submission" date="2016-04" db="EMBL/GenBank/DDBJ databases">
        <authorList>
            <person name="Nguyen H.D."/>
            <person name="Samba Siva P."/>
            <person name="Cullis J."/>
            <person name="Levesque C.A."/>
            <person name="Hambleton S."/>
        </authorList>
    </citation>
    <scope>NUCLEOTIDE SEQUENCE</scope>
    <source>
        <strain evidence="2">DAOMC 236416</strain>
    </source>
</reference>
<evidence type="ECO:0000259" key="1">
    <source>
        <dbReference type="Pfam" id="PF22600"/>
    </source>
</evidence>
<evidence type="ECO:0000313" key="3">
    <source>
        <dbReference type="Proteomes" id="UP000077521"/>
    </source>
</evidence>
<dbReference type="GO" id="GO:0010605">
    <property type="term" value="P:negative regulation of macromolecule metabolic process"/>
    <property type="evidence" value="ECO:0007669"/>
    <property type="project" value="UniProtKB-ARBA"/>
</dbReference>
<proteinExistence type="predicted"/>
<dbReference type="GO" id="GO:0003729">
    <property type="term" value="F:mRNA binding"/>
    <property type="evidence" value="ECO:0007669"/>
    <property type="project" value="TreeGrafter"/>
</dbReference>
<organism evidence="2 3">
    <name type="scientific">Tilletia indica</name>
    <dbReference type="NCBI Taxonomy" id="43049"/>
    <lineage>
        <taxon>Eukaryota</taxon>
        <taxon>Fungi</taxon>
        <taxon>Dikarya</taxon>
        <taxon>Basidiomycota</taxon>
        <taxon>Ustilaginomycotina</taxon>
        <taxon>Exobasidiomycetes</taxon>
        <taxon>Tilletiales</taxon>
        <taxon>Tilletiaceae</taxon>
        <taxon>Tilletia</taxon>
    </lineage>
</organism>